<sequence length="652" mass="73612">MSRTEPDSRAVAISPARIASHRFTVALILVICSLTLSCASTHGQRGLYLDIIRPDQRPPLVGSRAAADSLFGPAQESEKGDGIAESRRAGLEALVQRFAPTLVLSGGDHTTSHGRKYQLIPVHPMLFADTLRVDRVRAAPYEFKDFLDIPFHGLNTDSLLHLTEMGARYESDPDLLEVWYFDFPGETPREWWRAYARLRQGADSSAWRQPTVFAHPFLDERNRLAIQYWFFYPTNDYIGNHEGDWEHVNVVLTPDRAGIDEVHYYFHFRSVNLPQGEYRPQIVDRTHPVVYDGGRVYMILDYPIRILAGDRNSGSHGKFPYPGEWEAVAGLGHTESVSRADKDSLRVVPHGLFRVVLTPEPSRIDYQRHPEVLREWAWLLLPVRWGYPSAPSVGSEVKLADVGNRAPFGPAFNAGWNRTAPGLTYPAYRVRRIPVLRSFLEDLFQPWYYLYIFRHPRYVHDTRGILARRELERLGLAPRSGWSERGLGSPILGSNVAFPGGHFADLYDRSVGISVVRNFWGKFRVGGIELVGGYQKFKRTEGAGGALFVYPITANFALRAPEALFRPYATIGGGPSGWESRVRVPAQRDQLVSSGWGLGWTASAGVEYYLRPRLALDVNFRYFDTPGPGGEANLAGDRLRYATLWVGHYVRF</sequence>
<name>A0A538T300_UNCEI</name>
<dbReference type="Gene3D" id="2.40.160.20">
    <property type="match status" value="1"/>
</dbReference>
<protein>
    <submittedName>
        <fullName evidence="1">Uncharacterized protein</fullName>
    </submittedName>
</protein>
<gene>
    <name evidence="1" type="ORF">E6K76_08855</name>
</gene>
<reference evidence="1 2" key="1">
    <citation type="journal article" date="2019" name="Nat. Microbiol.">
        <title>Mediterranean grassland soil C-N compound turnover is dependent on rainfall and depth, and is mediated by genomically divergent microorganisms.</title>
        <authorList>
            <person name="Diamond S."/>
            <person name="Andeer P.F."/>
            <person name="Li Z."/>
            <person name="Crits-Christoph A."/>
            <person name="Burstein D."/>
            <person name="Anantharaman K."/>
            <person name="Lane K.R."/>
            <person name="Thomas B.C."/>
            <person name="Pan C."/>
            <person name="Northen T.R."/>
            <person name="Banfield J.F."/>
        </authorList>
    </citation>
    <scope>NUCLEOTIDE SEQUENCE [LARGE SCALE GENOMIC DNA]</scope>
    <source>
        <strain evidence="1">WS_6</strain>
    </source>
</reference>
<proteinExistence type="predicted"/>
<organism evidence="1 2">
    <name type="scientific">Eiseniibacteriota bacterium</name>
    <dbReference type="NCBI Taxonomy" id="2212470"/>
    <lineage>
        <taxon>Bacteria</taxon>
        <taxon>Candidatus Eiseniibacteriota</taxon>
    </lineage>
</organism>
<dbReference type="SUPFAM" id="SSF56925">
    <property type="entry name" value="OMPA-like"/>
    <property type="match status" value="1"/>
</dbReference>
<accession>A0A538T300</accession>
<dbReference type="InterPro" id="IPR011250">
    <property type="entry name" value="OMP/PagP_B-barrel"/>
</dbReference>
<comment type="caution">
    <text evidence="1">The sequence shown here is derived from an EMBL/GenBank/DDBJ whole genome shotgun (WGS) entry which is preliminary data.</text>
</comment>
<evidence type="ECO:0000313" key="1">
    <source>
        <dbReference type="EMBL" id="TMQ58010.1"/>
    </source>
</evidence>
<dbReference type="EMBL" id="VBOW01000042">
    <property type="protein sequence ID" value="TMQ58010.1"/>
    <property type="molecule type" value="Genomic_DNA"/>
</dbReference>
<dbReference type="AlphaFoldDB" id="A0A538T300"/>
<dbReference type="Proteomes" id="UP000316852">
    <property type="component" value="Unassembled WGS sequence"/>
</dbReference>
<evidence type="ECO:0000313" key="2">
    <source>
        <dbReference type="Proteomes" id="UP000316852"/>
    </source>
</evidence>